<dbReference type="EMBL" id="VSSQ01000556">
    <property type="protein sequence ID" value="MPL97456.1"/>
    <property type="molecule type" value="Genomic_DNA"/>
</dbReference>
<name>A0A644W1Q8_9ZZZZ</name>
<evidence type="ECO:0000313" key="1">
    <source>
        <dbReference type="EMBL" id="MPL97456.1"/>
    </source>
</evidence>
<protein>
    <recommendedName>
        <fullName evidence="2">Nucleotidyl transferase domain-containing protein</fullName>
    </recommendedName>
</protein>
<evidence type="ECO:0008006" key="2">
    <source>
        <dbReference type="Google" id="ProtNLM"/>
    </source>
</evidence>
<comment type="caution">
    <text evidence="1">The sequence shown here is derived from an EMBL/GenBank/DDBJ whole genome shotgun (WGS) entry which is preliminary data.</text>
</comment>
<proteinExistence type="predicted"/>
<accession>A0A644W1Q8</accession>
<gene>
    <name evidence="1" type="ORF">SDC9_43647</name>
</gene>
<dbReference type="InterPro" id="IPR029044">
    <property type="entry name" value="Nucleotide-diphossugar_trans"/>
</dbReference>
<sequence>MYVIEPDVIGDIPNDEFYNLPDIIEKYMDKGQKVGVYPISESSWMDMGQISEMKDMINRLSDKEQI</sequence>
<dbReference type="SUPFAM" id="SSF53448">
    <property type="entry name" value="Nucleotide-diphospho-sugar transferases"/>
    <property type="match status" value="1"/>
</dbReference>
<reference evidence="1" key="1">
    <citation type="submission" date="2019-08" db="EMBL/GenBank/DDBJ databases">
        <authorList>
            <person name="Kucharzyk K."/>
            <person name="Murdoch R.W."/>
            <person name="Higgins S."/>
            <person name="Loffler F."/>
        </authorList>
    </citation>
    <scope>NUCLEOTIDE SEQUENCE</scope>
</reference>
<dbReference type="Gene3D" id="3.90.550.10">
    <property type="entry name" value="Spore Coat Polysaccharide Biosynthesis Protein SpsA, Chain A"/>
    <property type="match status" value="1"/>
</dbReference>
<dbReference type="AlphaFoldDB" id="A0A644W1Q8"/>
<organism evidence="1">
    <name type="scientific">bioreactor metagenome</name>
    <dbReference type="NCBI Taxonomy" id="1076179"/>
    <lineage>
        <taxon>unclassified sequences</taxon>
        <taxon>metagenomes</taxon>
        <taxon>ecological metagenomes</taxon>
    </lineage>
</organism>